<dbReference type="AlphaFoldDB" id="A0A069QDT3"/>
<comment type="caution">
    <text evidence="1">The sequence shown here is derived from an EMBL/GenBank/DDBJ whole genome shotgun (WGS) entry which is preliminary data.</text>
</comment>
<dbReference type="eggNOG" id="COG0463">
    <property type="taxonomic scope" value="Bacteria"/>
</dbReference>
<dbReference type="Proteomes" id="UP000027442">
    <property type="component" value="Unassembled WGS sequence"/>
</dbReference>
<evidence type="ECO:0000313" key="2">
    <source>
        <dbReference type="Proteomes" id="UP000027442"/>
    </source>
</evidence>
<sequence>MRRQQYSNIKTAKTMSFTKICNEIFNQAIRDYHVTDNIDTPINNPYKRETIENRLYLKCWIDTVQWHFEDIIRDPHIDPVEALNLKRRIDRSNQDRTDLVEQIDSYFRQKYANVKPQPEARLNTESPAWAVDRLSILALKIYHMREQVERNDVDAEHRERCEGKLNILLEQQVDLSAAIDQLLADIEEGRIYMKVYRQMKMYNDPATNPVLYKK</sequence>
<evidence type="ECO:0008006" key="3">
    <source>
        <dbReference type="Google" id="ProtNLM"/>
    </source>
</evidence>
<reference evidence="1 2" key="1">
    <citation type="submission" date="2013-08" db="EMBL/GenBank/DDBJ databases">
        <authorList>
            <person name="Weinstock G."/>
            <person name="Sodergren E."/>
            <person name="Wylie T."/>
            <person name="Fulton L."/>
            <person name="Fulton R."/>
            <person name="Fronick C."/>
            <person name="O'Laughlin M."/>
            <person name="Godfrey J."/>
            <person name="Miner T."/>
            <person name="Herter B."/>
            <person name="Appelbaum E."/>
            <person name="Cordes M."/>
            <person name="Lek S."/>
            <person name="Wollam A."/>
            <person name="Pepin K.H."/>
            <person name="Palsikar V.B."/>
            <person name="Mitreva M."/>
            <person name="Wilson R.K."/>
        </authorList>
    </citation>
    <scope>NUCLEOTIDE SEQUENCE [LARGE SCALE GENOMIC DNA]</scope>
    <source>
        <strain evidence="1 2">ATCC 15930</strain>
    </source>
</reference>
<evidence type="ECO:0000313" key="1">
    <source>
        <dbReference type="EMBL" id="KDR50960.1"/>
    </source>
</evidence>
<accession>A0A069QDT3</accession>
<name>A0A069QDT3_HOYLO</name>
<gene>
    <name evidence="1" type="ORF">HMPREF1991_02984</name>
</gene>
<dbReference type="Pfam" id="PF14063">
    <property type="entry name" value="DUF4254"/>
    <property type="match status" value="1"/>
</dbReference>
<dbReference type="PATRIC" id="fig|1122985.7.peg.3086"/>
<proteinExistence type="predicted"/>
<keyword evidence="2" id="KW-1185">Reference proteome</keyword>
<dbReference type="EMBL" id="JNGW01000129">
    <property type="protein sequence ID" value="KDR50960.1"/>
    <property type="molecule type" value="Genomic_DNA"/>
</dbReference>
<organism evidence="1 2">
    <name type="scientific">Hoylesella loescheii DSM 19665 = JCM 12249 = ATCC 15930</name>
    <dbReference type="NCBI Taxonomy" id="1122985"/>
    <lineage>
        <taxon>Bacteria</taxon>
        <taxon>Pseudomonadati</taxon>
        <taxon>Bacteroidota</taxon>
        <taxon>Bacteroidia</taxon>
        <taxon>Bacteroidales</taxon>
        <taxon>Prevotellaceae</taxon>
        <taxon>Hoylesella</taxon>
    </lineage>
</organism>
<dbReference type="InterPro" id="IPR025350">
    <property type="entry name" value="DUF4254"/>
</dbReference>
<protein>
    <recommendedName>
        <fullName evidence="3">DUF4254 domain-containing protein</fullName>
    </recommendedName>
</protein>
<dbReference type="HOGENOM" id="CLU_097532_0_0_10"/>